<sequence length="448" mass="48971">MKTFLLAAALATLGAPACARDIPYPIKPDLPAVVSITGTGSQTVSVRVRGGAPQPLAKLDDEAVDQIQTPDINHDGYRDLVIGQSGGSTQVYARLFLYRPQDGTFQEIRHPAPDASPCHQFVNPEFDAKHAAFSVGCRYGADSYGSEDYVLRADGTARPVRWMSRALFDLEDASFDVNTRFDDQGAVAHIQIDGEGSPLDGDSRVPVSRLDLYDQPDVKAPATQTAQAGEPLNVVALRPQWLQVRYPADRADAPLKWVRYADLKIDKHAYVPQQRMPTRGLQLSVRGHLGTQLYEAGGRFTLYVTNLDPSPATLASPRIRLLFTDAQGRRTLQPLYSRPAVRLGPPAPPPAPAADPYASPAEDRPAPPPVATPRHVADWADDPVVWRAGEDGKPQYQISEGNGQYVPFFPDLAPGRYRLAVVLTDPGLPEPVYSNEIEVDYPFPKRPS</sequence>
<dbReference type="NCBIfam" id="NF047539">
    <property type="entry name" value="XAC2610_fam"/>
    <property type="match status" value="1"/>
</dbReference>
<evidence type="ECO:0000256" key="1">
    <source>
        <dbReference type="SAM" id="MobiDB-lite"/>
    </source>
</evidence>
<feature type="region of interest" description="Disordered" evidence="1">
    <location>
        <begin position="337"/>
        <end position="375"/>
    </location>
</feature>
<evidence type="ECO:0000256" key="2">
    <source>
        <dbReference type="SAM" id="SignalP"/>
    </source>
</evidence>
<reference evidence="3 4" key="1">
    <citation type="submission" date="2020-04" db="EMBL/GenBank/DDBJ databases">
        <authorList>
            <person name="De Canck E."/>
        </authorList>
    </citation>
    <scope>NUCLEOTIDE SEQUENCE [LARGE SCALE GENOMIC DNA]</scope>
    <source>
        <strain evidence="3 4">LMG 3458</strain>
    </source>
</reference>
<accession>A0A6S6ZGI8</accession>
<gene>
    <name evidence="3" type="ORF">LMG3458_00874</name>
</gene>
<dbReference type="InterPro" id="IPR058087">
    <property type="entry name" value="XAC2610_dom"/>
</dbReference>
<evidence type="ECO:0000313" key="4">
    <source>
        <dbReference type="Proteomes" id="UP000494111"/>
    </source>
</evidence>
<dbReference type="RefSeq" id="WP_175191207.1">
    <property type="nucleotide sequence ID" value="NZ_CADIJO010000002.1"/>
</dbReference>
<evidence type="ECO:0000313" key="3">
    <source>
        <dbReference type="EMBL" id="CAB3666615.1"/>
    </source>
</evidence>
<dbReference type="AlphaFoldDB" id="A0A6S6ZGI8"/>
<dbReference type="EMBL" id="CADIJO010000002">
    <property type="protein sequence ID" value="CAB3666615.1"/>
    <property type="molecule type" value="Genomic_DNA"/>
</dbReference>
<protein>
    <submittedName>
        <fullName evidence="3">Uncharacterized protein</fullName>
    </submittedName>
</protein>
<name>A0A6S6ZGI8_9BURK</name>
<feature type="chain" id="PRO_5028975151" evidence="2">
    <location>
        <begin position="20"/>
        <end position="448"/>
    </location>
</feature>
<keyword evidence="2" id="KW-0732">Signal</keyword>
<feature type="signal peptide" evidence="2">
    <location>
        <begin position="1"/>
        <end position="19"/>
    </location>
</feature>
<organism evidence="3 4">
    <name type="scientific">Achromobacter deleyi</name>
    <dbReference type="NCBI Taxonomy" id="1353891"/>
    <lineage>
        <taxon>Bacteria</taxon>
        <taxon>Pseudomonadati</taxon>
        <taxon>Pseudomonadota</taxon>
        <taxon>Betaproteobacteria</taxon>
        <taxon>Burkholderiales</taxon>
        <taxon>Alcaligenaceae</taxon>
        <taxon>Achromobacter</taxon>
    </lineage>
</organism>
<dbReference type="Proteomes" id="UP000494111">
    <property type="component" value="Unassembled WGS sequence"/>
</dbReference>
<proteinExistence type="predicted"/>